<dbReference type="PANTHER" id="PTHR43757:SF2">
    <property type="entry name" value="AMINOMETHYLTRANSFERASE, MITOCHONDRIAL"/>
    <property type="match status" value="1"/>
</dbReference>
<dbReference type="InterPro" id="IPR029043">
    <property type="entry name" value="GcvT/YgfZ_C"/>
</dbReference>
<dbReference type="SUPFAM" id="SSF101790">
    <property type="entry name" value="Aminomethyltransferase beta-barrel domain"/>
    <property type="match status" value="1"/>
</dbReference>
<dbReference type="InterPro" id="IPR006222">
    <property type="entry name" value="GCVT_N"/>
</dbReference>
<sequence length="433" mass="49039">MAFKLPRTPAQFRRPLKTAHGDIFGPPQHTNWVDEECSWKETCYIGNWSQAVPALRYTGPDVLKLFSDCTVNSMKNFQIGNSKHIIHTNKDGKVIEEGVLTRVGEEEFIAYSTFWADYWRRNNGAYNVEMEFLNVVSYHVQGPTSLRLLEKMVGKSLRHMKFMRNEDAVMAGIKVRILRQGMSGEVGFEIHAASEDGQKLWDAIVEVGQEFGIRQMGGRVAMLNHLQASYPTYILDYLPAMFDEDGTGYIDEMSSNVDFADSYYGFAGSFDSENLSDWYRSPIELGWANRINFDHSFRGDEALKAELAAGPKRKLCILRWNAEDVIGVYAEFFKNDGPLPDFMEMPMDPRGYIYSDQVLKDGKLVGATSSRGYSAHFREMISHAVIDIELAEPGTELTVLWGAPGSPQRKIRVITASSPYKENRGRVDLNTLD</sequence>
<accession>A0ABY0URM1</accession>
<evidence type="ECO:0000259" key="2">
    <source>
        <dbReference type="Pfam" id="PF01571"/>
    </source>
</evidence>
<proteinExistence type="predicted"/>
<evidence type="ECO:0000313" key="4">
    <source>
        <dbReference type="Proteomes" id="UP000199576"/>
    </source>
</evidence>
<keyword evidence="1" id="KW-0032">Aminotransferase</keyword>
<keyword evidence="4" id="KW-1185">Reference proteome</keyword>
<evidence type="ECO:0000256" key="1">
    <source>
        <dbReference type="ARBA" id="ARBA00022576"/>
    </source>
</evidence>
<dbReference type="SUPFAM" id="SSF103025">
    <property type="entry name" value="Folate-binding domain"/>
    <property type="match status" value="1"/>
</dbReference>
<protein>
    <submittedName>
        <fullName evidence="3">Glycine cleavage system T protein (Aminomethyltransferase)</fullName>
    </submittedName>
</protein>
<feature type="domain" description="GCVT N-terminal" evidence="2">
    <location>
        <begin position="54"/>
        <end position="236"/>
    </location>
</feature>
<gene>
    <name evidence="3" type="ORF">SAMN04490182_3231</name>
</gene>
<dbReference type="InterPro" id="IPR028896">
    <property type="entry name" value="GcvT/YgfZ/DmdA"/>
</dbReference>
<reference evidence="3 4" key="1">
    <citation type="submission" date="2016-10" db="EMBL/GenBank/DDBJ databases">
        <authorList>
            <person name="Varghese N."/>
            <person name="Submissions S."/>
        </authorList>
    </citation>
    <scope>NUCLEOTIDE SEQUENCE [LARGE SCALE GENOMIC DNA]</scope>
    <source>
        <strain evidence="3 4">BS2981</strain>
    </source>
</reference>
<dbReference type="PIRSF" id="PIRSF006487">
    <property type="entry name" value="GcvT"/>
    <property type="match status" value="1"/>
</dbReference>
<dbReference type="Proteomes" id="UP000199576">
    <property type="component" value="Chromosome I"/>
</dbReference>
<evidence type="ECO:0000313" key="3">
    <source>
        <dbReference type="EMBL" id="SDT08324.1"/>
    </source>
</evidence>
<dbReference type="Gene3D" id="3.30.1360.120">
    <property type="entry name" value="Probable tRNA modification gtpase trme, domain 1"/>
    <property type="match status" value="1"/>
</dbReference>
<organism evidence="3 4">
    <name type="scientific">Pseudomonas cedrina</name>
    <dbReference type="NCBI Taxonomy" id="651740"/>
    <lineage>
        <taxon>Bacteria</taxon>
        <taxon>Pseudomonadati</taxon>
        <taxon>Pseudomonadota</taxon>
        <taxon>Gammaproteobacteria</taxon>
        <taxon>Pseudomonadales</taxon>
        <taxon>Pseudomonadaceae</taxon>
        <taxon>Pseudomonas</taxon>
    </lineage>
</organism>
<dbReference type="InterPro" id="IPR027266">
    <property type="entry name" value="TrmE/GcvT-like"/>
</dbReference>
<dbReference type="RefSeq" id="WP_083735363.1">
    <property type="nucleotide sequence ID" value="NZ_LT629753.1"/>
</dbReference>
<name>A0ABY0URM1_PSECE</name>
<dbReference type="PANTHER" id="PTHR43757">
    <property type="entry name" value="AMINOMETHYLTRANSFERASE"/>
    <property type="match status" value="1"/>
</dbReference>
<keyword evidence="1" id="KW-0808">Transferase</keyword>
<dbReference type="Pfam" id="PF01571">
    <property type="entry name" value="GCV_T"/>
    <property type="match status" value="1"/>
</dbReference>
<dbReference type="EMBL" id="LT629753">
    <property type="protein sequence ID" value="SDT08324.1"/>
    <property type="molecule type" value="Genomic_DNA"/>
</dbReference>